<evidence type="ECO:0000313" key="4">
    <source>
        <dbReference type="EMBL" id="SLM28589.1"/>
    </source>
</evidence>
<dbReference type="PROSITE" id="PS50977">
    <property type="entry name" value="HTH_TETR_2"/>
    <property type="match status" value="1"/>
</dbReference>
<sequence>MNSQNKKGFPPGRIKIMNALSELMREKDFHSITTAEIASTAGVTEGLIYKYFKDKKDLLYQVLDGHFHEFHDHIVKMIAPCSSAIEKLSIIIRTTLKSYAANRVFAKILLLEVRNSPNYFESDAYNMVRIYSGTILEIINQGMASGELKPDINPFALRQVILGSIEHACLGEVIFGKTLNTETVSDHICNIIFQGVQP</sequence>
<dbReference type="OrthoDB" id="7185252at2"/>
<dbReference type="GO" id="GO:0003677">
    <property type="term" value="F:DNA binding"/>
    <property type="evidence" value="ECO:0007669"/>
    <property type="project" value="UniProtKB-UniRule"/>
</dbReference>
<dbReference type="PANTHER" id="PTHR43479:SF11">
    <property type="entry name" value="ACREF_ENVCD OPERON REPRESSOR-RELATED"/>
    <property type="match status" value="1"/>
</dbReference>
<dbReference type="SUPFAM" id="SSF46689">
    <property type="entry name" value="Homeodomain-like"/>
    <property type="match status" value="1"/>
</dbReference>
<dbReference type="STRING" id="1246637.MTBBW1_1410006"/>
<dbReference type="EMBL" id="FWEV01000048">
    <property type="protein sequence ID" value="SLM28589.1"/>
    <property type="molecule type" value="Genomic_DNA"/>
</dbReference>
<dbReference type="PANTHER" id="PTHR43479">
    <property type="entry name" value="ACREF/ENVCD OPERON REPRESSOR-RELATED"/>
    <property type="match status" value="1"/>
</dbReference>
<accession>A0A1W1H7Z1</accession>
<dbReference type="Proteomes" id="UP000191931">
    <property type="component" value="Unassembled WGS sequence"/>
</dbReference>
<dbReference type="Gene3D" id="1.10.357.10">
    <property type="entry name" value="Tetracycline Repressor, domain 2"/>
    <property type="match status" value="1"/>
</dbReference>
<keyword evidence="5" id="KW-1185">Reference proteome</keyword>
<dbReference type="AlphaFoldDB" id="A0A1W1H7Z1"/>
<dbReference type="Pfam" id="PF08359">
    <property type="entry name" value="TetR_C_4"/>
    <property type="match status" value="1"/>
</dbReference>
<organism evidence="4 5">
    <name type="scientific">Desulfamplus magnetovallimortis</name>
    <dbReference type="NCBI Taxonomy" id="1246637"/>
    <lineage>
        <taxon>Bacteria</taxon>
        <taxon>Pseudomonadati</taxon>
        <taxon>Thermodesulfobacteriota</taxon>
        <taxon>Desulfobacteria</taxon>
        <taxon>Desulfobacterales</taxon>
        <taxon>Desulfobacteraceae</taxon>
        <taxon>Desulfamplus</taxon>
    </lineage>
</organism>
<reference evidence="4 5" key="1">
    <citation type="submission" date="2017-03" db="EMBL/GenBank/DDBJ databases">
        <authorList>
            <person name="Afonso C.L."/>
            <person name="Miller P.J."/>
            <person name="Scott M.A."/>
            <person name="Spackman E."/>
            <person name="Goraichik I."/>
            <person name="Dimitrov K.M."/>
            <person name="Suarez D.L."/>
            <person name="Swayne D.E."/>
        </authorList>
    </citation>
    <scope>NUCLEOTIDE SEQUENCE [LARGE SCALE GENOMIC DNA]</scope>
    <source>
        <strain evidence="4">PRJEB14757</strain>
    </source>
</reference>
<feature type="domain" description="HTH tetR-type" evidence="3">
    <location>
        <begin position="10"/>
        <end position="70"/>
    </location>
</feature>
<keyword evidence="1 2" id="KW-0238">DNA-binding</keyword>
<dbReference type="InterPro" id="IPR050624">
    <property type="entry name" value="HTH-type_Tx_Regulator"/>
</dbReference>
<dbReference type="RefSeq" id="WP_080804962.1">
    <property type="nucleotide sequence ID" value="NZ_LT828549.1"/>
</dbReference>
<dbReference type="InterPro" id="IPR036271">
    <property type="entry name" value="Tet_transcr_reg_TetR-rel_C_sf"/>
</dbReference>
<dbReference type="InterPro" id="IPR013570">
    <property type="entry name" value="Tscrpt_reg_YsiA_C"/>
</dbReference>
<dbReference type="PRINTS" id="PR00455">
    <property type="entry name" value="HTHTETR"/>
</dbReference>
<dbReference type="Pfam" id="PF00440">
    <property type="entry name" value="TetR_N"/>
    <property type="match status" value="1"/>
</dbReference>
<dbReference type="InterPro" id="IPR009057">
    <property type="entry name" value="Homeodomain-like_sf"/>
</dbReference>
<evidence type="ECO:0000259" key="3">
    <source>
        <dbReference type="PROSITE" id="PS50977"/>
    </source>
</evidence>
<gene>
    <name evidence="4" type="ORF">MTBBW1_1410006</name>
</gene>
<evidence type="ECO:0000256" key="1">
    <source>
        <dbReference type="ARBA" id="ARBA00023125"/>
    </source>
</evidence>
<feature type="DNA-binding region" description="H-T-H motif" evidence="2">
    <location>
        <begin position="33"/>
        <end position="52"/>
    </location>
</feature>
<dbReference type="InterPro" id="IPR001647">
    <property type="entry name" value="HTH_TetR"/>
</dbReference>
<protein>
    <submittedName>
        <fullName evidence="4">HTH-type transcriptional regulator (TetR-family protein)</fullName>
    </submittedName>
</protein>
<evidence type="ECO:0000256" key="2">
    <source>
        <dbReference type="PROSITE-ProRule" id="PRU00335"/>
    </source>
</evidence>
<proteinExistence type="predicted"/>
<dbReference type="Gene3D" id="1.10.10.60">
    <property type="entry name" value="Homeodomain-like"/>
    <property type="match status" value="1"/>
</dbReference>
<dbReference type="SUPFAM" id="SSF48498">
    <property type="entry name" value="Tetracyclin repressor-like, C-terminal domain"/>
    <property type="match status" value="1"/>
</dbReference>
<name>A0A1W1H7Z1_9BACT</name>
<evidence type="ECO:0000313" key="5">
    <source>
        <dbReference type="Proteomes" id="UP000191931"/>
    </source>
</evidence>